<dbReference type="SUPFAM" id="SSF47384">
    <property type="entry name" value="Homodimeric domain of signal transducing histidine kinase"/>
    <property type="match status" value="1"/>
</dbReference>
<dbReference type="PATRIC" id="fig|394096.3.peg.3760"/>
<organism evidence="7 8">
    <name type="scientific">Hyalangium minutum</name>
    <dbReference type="NCBI Taxonomy" id="394096"/>
    <lineage>
        <taxon>Bacteria</taxon>
        <taxon>Pseudomonadati</taxon>
        <taxon>Myxococcota</taxon>
        <taxon>Myxococcia</taxon>
        <taxon>Myxococcales</taxon>
        <taxon>Cystobacterineae</taxon>
        <taxon>Archangiaceae</taxon>
        <taxon>Hyalangium</taxon>
    </lineage>
</organism>
<feature type="domain" description="Histidine kinase" evidence="6">
    <location>
        <begin position="209"/>
        <end position="423"/>
    </location>
</feature>
<dbReference type="InterPro" id="IPR004358">
    <property type="entry name" value="Sig_transdc_His_kin-like_C"/>
</dbReference>
<keyword evidence="5" id="KW-1133">Transmembrane helix</keyword>
<protein>
    <recommendedName>
        <fullName evidence="2">histidine kinase</fullName>
        <ecNumber evidence="2">2.7.13.3</ecNumber>
    </recommendedName>
</protein>
<dbReference type="Gene3D" id="1.10.287.130">
    <property type="match status" value="1"/>
</dbReference>
<name>A0A085WLB9_9BACT</name>
<evidence type="ECO:0000256" key="4">
    <source>
        <dbReference type="SAM" id="Coils"/>
    </source>
</evidence>
<comment type="caution">
    <text evidence="7">The sequence shown here is derived from an EMBL/GenBank/DDBJ whole genome shotgun (WGS) entry which is preliminary data.</text>
</comment>
<dbReference type="InterPro" id="IPR003661">
    <property type="entry name" value="HisK_dim/P_dom"/>
</dbReference>
<dbReference type="SMART" id="SM00387">
    <property type="entry name" value="HATPase_c"/>
    <property type="match status" value="1"/>
</dbReference>
<evidence type="ECO:0000313" key="8">
    <source>
        <dbReference type="Proteomes" id="UP000028725"/>
    </source>
</evidence>
<dbReference type="Pfam" id="PF00512">
    <property type="entry name" value="HisKA"/>
    <property type="match status" value="1"/>
</dbReference>
<evidence type="ECO:0000313" key="7">
    <source>
        <dbReference type="EMBL" id="KFE68482.1"/>
    </source>
</evidence>
<dbReference type="EC" id="2.7.13.3" evidence="2"/>
<dbReference type="Gene3D" id="3.30.565.10">
    <property type="entry name" value="Histidine kinase-like ATPase, C-terminal domain"/>
    <property type="match status" value="1"/>
</dbReference>
<dbReference type="InterPro" id="IPR003594">
    <property type="entry name" value="HATPase_dom"/>
</dbReference>
<dbReference type="SUPFAM" id="SSF55874">
    <property type="entry name" value="ATPase domain of HSP90 chaperone/DNA topoisomerase II/histidine kinase"/>
    <property type="match status" value="1"/>
</dbReference>
<dbReference type="Pfam" id="PF02518">
    <property type="entry name" value="HATPase_c"/>
    <property type="match status" value="1"/>
</dbReference>
<gene>
    <name evidence="7" type="ORF">DB31_7719</name>
</gene>
<keyword evidence="8" id="KW-1185">Reference proteome</keyword>
<accession>A0A085WLB9</accession>
<dbReference type="PROSITE" id="PS50109">
    <property type="entry name" value="HIS_KIN"/>
    <property type="match status" value="1"/>
</dbReference>
<keyword evidence="5" id="KW-0812">Transmembrane</keyword>
<comment type="catalytic activity">
    <reaction evidence="1">
        <text>ATP + protein L-histidine = ADP + protein N-phospho-L-histidine.</text>
        <dbReference type="EC" id="2.7.13.3"/>
    </reaction>
</comment>
<evidence type="ECO:0000256" key="3">
    <source>
        <dbReference type="ARBA" id="ARBA00022553"/>
    </source>
</evidence>
<keyword evidence="3" id="KW-0597">Phosphoprotein</keyword>
<dbReference type="EMBL" id="JMCB01000006">
    <property type="protein sequence ID" value="KFE68482.1"/>
    <property type="molecule type" value="Genomic_DNA"/>
</dbReference>
<dbReference type="STRING" id="394096.DB31_7719"/>
<evidence type="ECO:0000256" key="1">
    <source>
        <dbReference type="ARBA" id="ARBA00000085"/>
    </source>
</evidence>
<dbReference type="PANTHER" id="PTHR43065">
    <property type="entry name" value="SENSOR HISTIDINE KINASE"/>
    <property type="match status" value="1"/>
</dbReference>
<dbReference type="RefSeq" id="WP_044189283.1">
    <property type="nucleotide sequence ID" value="NZ_JMCB01000006.1"/>
</dbReference>
<dbReference type="InterPro" id="IPR036097">
    <property type="entry name" value="HisK_dim/P_sf"/>
</dbReference>
<reference evidence="7 8" key="1">
    <citation type="submission" date="2014-04" db="EMBL/GenBank/DDBJ databases">
        <title>Genome assembly of Hyalangium minutum DSM 14724.</title>
        <authorList>
            <person name="Sharma G."/>
            <person name="Subramanian S."/>
        </authorList>
    </citation>
    <scope>NUCLEOTIDE SEQUENCE [LARGE SCALE GENOMIC DNA]</scope>
    <source>
        <strain evidence="7 8">DSM 14724</strain>
    </source>
</reference>
<evidence type="ECO:0000256" key="5">
    <source>
        <dbReference type="SAM" id="Phobius"/>
    </source>
</evidence>
<dbReference type="Proteomes" id="UP000028725">
    <property type="component" value="Unassembled WGS sequence"/>
</dbReference>
<feature type="transmembrane region" description="Helical" evidence="5">
    <location>
        <begin position="44"/>
        <end position="65"/>
    </location>
</feature>
<feature type="coiled-coil region" evidence="4">
    <location>
        <begin position="166"/>
        <end position="200"/>
    </location>
</feature>
<dbReference type="CDD" id="cd00082">
    <property type="entry name" value="HisKA"/>
    <property type="match status" value="1"/>
</dbReference>
<evidence type="ECO:0000259" key="6">
    <source>
        <dbReference type="PROSITE" id="PS50109"/>
    </source>
</evidence>
<proteinExistence type="predicted"/>
<dbReference type="InterPro" id="IPR005467">
    <property type="entry name" value="His_kinase_dom"/>
</dbReference>
<dbReference type="OrthoDB" id="5499478at2"/>
<keyword evidence="4" id="KW-0175">Coiled coil</keyword>
<dbReference type="PANTHER" id="PTHR43065:SF42">
    <property type="entry name" value="TWO-COMPONENT SENSOR PPRA"/>
    <property type="match status" value="1"/>
</dbReference>
<feature type="transmembrane region" description="Helical" evidence="5">
    <location>
        <begin position="126"/>
        <end position="159"/>
    </location>
</feature>
<keyword evidence="7" id="KW-0418">Kinase</keyword>
<dbReference type="InterPro" id="IPR036890">
    <property type="entry name" value="HATPase_C_sf"/>
</dbReference>
<dbReference type="SMART" id="SM00388">
    <property type="entry name" value="HisKA"/>
    <property type="match status" value="1"/>
</dbReference>
<dbReference type="GO" id="GO:0000155">
    <property type="term" value="F:phosphorelay sensor kinase activity"/>
    <property type="evidence" value="ECO:0007669"/>
    <property type="project" value="InterPro"/>
</dbReference>
<dbReference type="PRINTS" id="PR00344">
    <property type="entry name" value="BCTRLSENSOR"/>
</dbReference>
<evidence type="ECO:0000256" key="2">
    <source>
        <dbReference type="ARBA" id="ARBA00012438"/>
    </source>
</evidence>
<keyword evidence="5" id="KW-0472">Membrane</keyword>
<keyword evidence="7" id="KW-0808">Transferase</keyword>
<dbReference type="AlphaFoldDB" id="A0A085WLB9"/>
<sequence>MSAPPKQPPSDADPEWVHQGLQATARKGPIATTLALLAWYWGDWPVFTVVVSVTGVLLLVNLWLIDLYAQRYGRGEAEWPRMLANAAGFCVLGHSTEWSPLVWTFLLYNMLWFYGLGPRSRPRLAVYLLIVLSFSLWDGASREGVLAFGLLGAFGYLITEKRASLMNQMVRQVVEQRGQLEKAHEQLQQAHQRAIAQEKLSSLGVMAAGVAHEINNPMSFVTSNIHSLYKELGRQPSLPEPLREYMEEVLPATLEGIKRVNAIVADLRRFARGDPEAYAEYDLNAEAQTALRLAQGELSHCQVEVELGNPGLQMGRPRQIVQVVVNLLANAGHATAAGGKVRLSTHREVDGARVEIRDTGTGMTPETLRNLFQPFFTTKPPGEGTGLGLAVAHGIISAHGGRIEVVSQPGQGACFTVYLPRVPPLPNYRRPKDESITEGSQPLA</sequence>